<dbReference type="InterPro" id="IPR011993">
    <property type="entry name" value="PH-like_dom_sf"/>
</dbReference>
<keyword evidence="4" id="KW-1185">Reference proteome</keyword>
<feature type="region of interest" description="Disordered" evidence="1">
    <location>
        <begin position="1482"/>
        <end position="1507"/>
    </location>
</feature>
<evidence type="ECO:0000313" key="4">
    <source>
        <dbReference type="Proteomes" id="UP000039865"/>
    </source>
</evidence>
<feature type="domain" description="PH" evidence="2">
    <location>
        <begin position="684"/>
        <end position="772"/>
    </location>
</feature>
<feature type="compositionally biased region" description="Acidic residues" evidence="1">
    <location>
        <begin position="1832"/>
        <end position="1844"/>
    </location>
</feature>
<feature type="region of interest" description="Disordered" evidence="1">
    <location>
        <begin position="801"/>
        <end position="825"/>
    </location>
</feature>
<feature type="domain" description="PH" evidence="2">
    <location>
        <begin position="1538"/>
        <end position="1631"/>
    </location>
</feature>
<proteinExistence type="predicted"/>
<dbReference type="Pfam" id="PF00169">
    <property type="entry name" value="PH"/>
    <property type="match status" value="1"/>
</dbReference>
<feature type="region of interest" description="Disordered" evidence="1">
    <location>
        <begin position="1803"/>
        <end position="1853"/>
    </location>
</feature>
<dbReference type="InterPro" id="IPR051707">
    <property type="entry name" value="PI-Interact_SigTrans_Reg"/>
</dbReference>
<dbReference type="PANTHER" id="PTHR14336">
    <property type="entry name" value="TANDEM PH DOMAIN CONTAINING PROTEIN"/>
    <property type="match status" value="1"/>
</dbReference>
<feature type="compositionally biased region" description="Basic and acidic residues" evidence="1">
    <location>
        <begin position="807"/>
        <end position="816"/>
    </location>
</feature>
<dbReference type="PROSITE" id="PS50003">
    <property type="entry name" value="PH_DOMAIN"/>
    <property type="match status" value="3"/>
</dbReference>
<dbReference type="Proteomes" id="UP000039865">
    <property type="component" value="Unassembled WGS sequence"/>
</dbReference>
<dbReference type="InParanoid" id="A0A077ZP18"/>
<organism evidence="3 4">
    <name type="scientific">Stylonychia lemnae</name>
    <name type="common">Ciliate</name>
    <dbReference type="NCBI Taxonomy" id="5949"/>
    <lineage>
        <taxon>Eukaryota</taxon>
        <taxon>Sar</taxon>
        <taxon>Alveolata</taxon>
        <taxon>Ciliophora</taxon>
        <taxon>Intramacronucleata</taxon>
        <taxon>Spirotrichea</taxon>
        <taxon>Stichotrichia</taxon>
        <taxon>Sporadotrichida</taxon>
        <taxon>Oxytrichidae</taxon>
        <taxon>Stylonychinae</taxon>
        <taxon>Stylonychia</taxon>
    </lineage>
</organism>
<feature type="region of interest" description="Disordered" evidence="1">
    <location>
        <begin position="396"/>
        <end position="421"/>
    </location>
</feature>
<dbReference type="PANTHER" id="PTHR14336:SF8">
    <property type="entry name" value="PROTEIN OPY1"/>
    <property type="match status" value="1"/>
</dbReference>
<dbReference type="SMART" id="SM00233">
    <property type="entry name" value="PH"/>
    <property type="match status" value="3"/>
</dbReference>
<feature type="compositionally biased region" description="Low complexity" evidence="1">
    <location>
        <begin position="1443"/>
        <end position="1458"/>
    </location>
</feature>
<gene>
    <name evidence="3" type="primary">Contig19327.g20497</name>
    <name evidence="3" type="ORF">STYLEM_605</name>
</gene>
<dbReference type="InterPro" id="IPR042532">
    <property type="entry name" value="EXOC3/Sec6_C"/>
</dbReference>
<dbReference type="InterPro" id="IPR001849">
    <property type="entry name" value="PH_domain"/>
</dbReference>
<feature type="domain" description="PH" evidence="2">
    <location>
        <begin position="880"/>
        <end position="1003"/>
    </location>
</feature>
<dbReference type="OrthoDB" id="2344588at2759"/>
<feature type="compositionally biased region" description="Basic and acidic residues" evidence="1">
    <location>
        <begin position="1707"/>
        <end position="1718"/>
    </location>
</feature>
<feature type="region of interest" description="Disordered" evidence="1">
    <location>
        <begin position="1700"/>
        <end position="1720"/>
    </location>
</feature>
<dbReference type="Gene3D" id="1.10.357.70">
    <property type="entry name" value="Exocyst complex component Sec6, C-terminal domain"/>
    <property type="match status" value="1"/>
</dbReference>
<feature type="region of interest" description="Disordered" evidence="1">
    <location>
        <begin position="1440"/>
        <end position="1461"/>
    </location>
</feature>
<dbReference type="SUPFAM" id="SSF50729">
    <property type="entry name" value="PH domain-like"/>
    <property type="match status" value="3"/>
</dbReference>
<protein>
    <submittedName>
        <fullName evidence="3">Ph domain containing protein</fullName>
    </submittedName>
</protein>
<dbReference type="CDD" id="cd00821">
    <property type="entry name" value="PH"/>
    <property type="match status" value="1"/>
</dbReference>
<dbReference type="EMBL" id="CCKQ01000576">
    <property type="protein sequence ID" value="CDW71658.1"/>
    <property type="molecule type" value="Genomic_DNA"/>
</dbReference>
<evidence type="ECO:0000313" key="3">
    <source>
        <dbReference type="EMBL" id="CDW71658.1"/>
    </source>
</evidence>
<dbReference type="Gene3D" id="2.30.29.30">
    <property type="entry name" value="Pleckstrin-homology domain (PH domain)/Phosphotyrosine-binding domain (PTB)"/>
    <property type="match status" value="2"/>
</dbReference>
<name>A0A077ZP18_STYLE</name>
<sequence>MIINTDPKISLVIKSSSNDTINSNEKEKFNKLIKESALGLFKNYKKVSSNKINSATEEFILSLSKSLDGKSFTLFVKYLGELKTNVLEQPNHKLSPDSFLIFLDKMKNITHSESLNDIIVKKMSLINLDQLDSKTLLNIYQKNAIDSKFEQNLRMDEIRQFANEVIPKPRFIFDKYKTSLTNTLTSSDEEQAIEISKQKGVGGEIDQQKNQHTQKQQGEDYFSFFSSHESIILKPESNFKNENFDSKSGFKKTNHIFFKNLPLILEKYQGNQKEIKMITYNDIYQAKNKEDIYQILLNEFASEELLGHVEKRSGQLKNFFYINYHQANIANSFKQSTMPSKVDELEQFEYQISGNKSKQRKAQGSSVQLNEETVKFEDLISIATQEFLNAESMEDEKLKSKKSQKNKNVNKTSNQAARKLSEDRLNLHEKEKLGLNKPVMRQGFIVFSNYHDKLKFINTAMFLFGLKLYNQERHIEFLDADFCNTIAIESQSFEGKSLGECCSLLNQYMIMSGFQEDILVVGKLKGLGNDFDLSKMIVRDNYKISVRLNNFEQALQVFKIFSKLDEKSRDIFFKVQFENPYPNYYDGMLSTYFESCIKEKFEGLTTINEIQSNYVKKQLDELKQNNSKQLQIINKSVLEQYRTLTDGVLPLKREERELYEQLDIKKGTIQTLLQLFTQLIMLYRYFKVISNGSYLAYYNQKPTSKQFDLKPNGVFEIGKLTNIQIKDQKQQTFIRQNIYSFYFDFNDRNFEMFTKTKEEAGSWVTCLKFLADQKSREQETATSSRSLSYFSSLQNNLQLQEQVSTKEGGEQQEEKRKSKSRTRTKAHKFTNIDAKAFASVAIQNPQLVLNKDQTQLSEKALITKGIWNYLKTVKEKTLKSRIQYGFLKKRSKGKIKYFSISKTFQNQEKFLNDTEILSESVLPPLLEFDVIYYFRMDTLDDASGPAGDIKTINILKVEIKNMNKSKEEGHAFIIDTGKKLFHLNTEHRFELERWVEAVEISMQTAKERQLSITGACKNISQIVTLFDTNEDILRQQIEDMYDKKIPKTKKDWEDVESLLSTCTDLSDDMITPYETLSLVDWTYRYNRDLKKFGVVDDAVENGYLQLCTSYAKKTHGQIMPLEKENKQIEEDRSGFLYTNAPYDIVKIFSESFQIVVVKKIKELILKTLKMFQSDQKLQHDFLIAQCNNCFIYFELMEDLLQQVSDTCTDDEIESHFSQRQIQSVFLKIQSVLLNQMTNAIFKIRLDLLYTKNFLDQDMEVILNESFRFFEDYSSKMSRSTSRQAWACFLERTVLCYIQCMLNSSKKIRQKSSEEAIAKIKEDYEKIERRFGEFMTTRSMKSGIEVLDDLVSFFESSPAFISVACEKLRKTHGPTFNISTVKAILNLRTDLVKDERIQAIKICEEILAAFKNTDYDNPNKRGIFSNLDISQAEMIVDKENNYIDSNDPNMNQNDNANDAPDIDLEDFLKQGGIDLDQIDGEEQKQKDLAEQEEKKEEQDKPYNIDPDDRMTGWLTKSSIKMEKEGEEDILGFMISGIGNSLKMGLKLFTETIQIKQKKQFFAIKNGTLYWYSHERARQAENQIDIKISKAVEINKNDPKEFYILFKKKCYRMQCDHEQEALKWVNSLKQVRDQDNDYLNINRYEKLKIYQKITGKSLYKDYDQLLEIYENQVHQIIEKKLQEYLQKKNKWKSVESSINSQAKSGLKKQQKDQKNQKQEQESSVIFKQEEENFVKQLPETIDLMNKLNPNAIDLFQAAFGQEDAVYASNICKKIQQKAIKRAMSKSFFKEDFDFGKDINVTRQSEVSNNDYSDSRTKSTDGRRTITQELNQDKDDLDQSDESDWGLEENNSTQQTDKVKGIMKQDMQGMSLRRLDIDPNELIRDHPLQSPMGSSQVPSCFSCFSIRGNRKK</sequence>
<reference evidence="3 4" key="1">
    <citation type="submission" date="2014-06" db="EMBL/GenBank/DDBJ databases">
        <authorList>
            <person name="Swart Estienne"/>
        </authorList>
    </citation>
    <scope>NUCLEOTIDE SEQUENCE [LARGE SCALE GENOMIC DNA]</scope>
    <source>
        <strain evidence="3 4">130c</strain>
    </source>
</reference>
<feature type="compositionally biased region" description="Basic and acidic residues" evidence="1">
    <location>
        <begin position="1810"/>
        <end position="1831"/>
    </location>
</feature>
<evidence type="ECO:0000259" key="2">
    <source>
        <dbReference type="PROSITE" id="PS50003"/>
    </source>
</evidence>
<evidence type="ECO:0000256" key="1">
    <source>
        <dbReference type="SAM" id="MobiDB-lite"/>
    </source>
</evidence>
<accession>A0A077ZP18</accession>